<reference evidence="3" key="2">
    <citation type="submission" date="2020-07" db="EMBL/GenBank/DDBJ databases">
        <authorList>
            <person name="Vera ALvarez R."/>
            <person name="Arias-Moreno D.M."/>
            <person name="Jimenez-Jacinto V."/>
            <person name="Jimenez-Bremont J.F."/>
            <person name="Swaminathan K."/>
            <person name="Moose S.P."/>
            <person name="Guerrero-Gonzalez M.L."/>
            <person name="Marino-Ramirez L."/>
            <person name="Landsman D."/>
            <person name="Rodriguez-Kessler M."/>
            <person name="Delgado-Sanchez P."/>
        </authorList>
    </citation>
    <scope>NUCLEOTIDE SEQUENCE</scope>
    <source>
        <tissue evidence="3">Cladode</tissue>
    </source>
</reference>
<evidence type="ECO:0000256" key="2">
    <source>
        <dbReference type="SAM" id="SignalP"/>
    </source>
</evidence>
<evidence type="ECO:0000313" key="3">
    <source>
        <dbReference type="EMBL" id="MBA4642559.1"/>
    </source>
</evidence>
<name>A0A7C8ZGD4_OPUST</name>
<accession>A0A7C8ZGD4</accession>
<dbReference type="PANTHER" id="PTHR33512:SF1">
    <property type="entry name" value="PROTEIN, PUTATIVE (DUF1191)-RELATED"/>
    <property type="match status" value="1"/>
</dbReference>
<feature type="transmembrane region" description="Helical" evidence="1">
    <location>
        <begin position="254"/>
        <end position="278"/>
    </location>
</feature>
<sequence length="314" mass="34606">MGSVSALFFILLVTSSTVSSSMLPSREEIFIAKEEDQTAISVQSPRLLDLIIRDYTIKLFGKGNFKTGVLSKVHLPANLSGIEAETVRFRCGSLRRYGGRVDEFHIGRGVTINPFVERVILIKQELGVNWSSIYYNTYNIDGYVLITPILGLLAYNGGNDGHNVSTPDPFELEIVANEIPIRIYFTNVTRVKGISGKMPYCAYFEGQGTVTLASMVAPNVCEAKKLGHLGLVIEDNGLLDSPDQYTKKMSRRKVALVSSIGAALGAFLLGLLLIAMFVQAKKRSKLEEMVRRAYEEEALQVSMVGHVRPPPPCN</sequence>
<reference evidence="3" key="1">
    <citation type="journal article" date="2013" name="J. Plant Res.">
        <title>Effect of fungi and light on seed germination of three Opuntia species from semiarid lands of central Mexico.</title>
        <authorList>
            <person name="Delgado-Sanchez P."/>
            <person name="Jimenez-Bremont J.F."/>
            <person name="Guerrero-Gonzalez Mde L."/>
            <person name="Flores J."/>
        </authorList>
    </citation>
    <scope>NUCLEOTIDE SEQUENCE</scope>
    <source>
        <tissue evidence="3">Cladode</tissue>
    </source>
</reference>
<dbReference type="EMBL" id="GISG01129014">
    <property type="protein sequence ID" value="MBA4642559.1"/>
    <property type="molecule type" value="Transcribed_RNA"/>
</dbReference>
<dbReference type="GO" id="GO:0016020">
    <property type="term" value="C:membrane"/>
    <property type="evidence" value="ECO:0007669"/>
    <property type="project" value="TreeGrafter"/>
</dbReference>
<proteinExistence type="predicted"/>
<dbReference type="PANTHER" id="PTHR33512">
    <property type="entry name" value="PROTEIN, PUTATIVE (DUF1191)-RELATED"/>
    <property type="match status" value="1"/>
</dbReference>
<keyword evidence="1" id="KW-0812">Transmembrane</keyword>
<dbReference type="Pfam" id="PF06697">
    <property type="entry name" value="DUF1191"/>
    <property type="match status" value="1"/>
</dbReference>
<keyword evidence="1" id="KW-0472">Membrane</keyword>
<feature type="chain" id="PRO_5036398454" evidence="2">
    <location>
        <begin position="21"/>
        <end position="314"/>
    </location>
</feature>
<dbReference type="InterPro" id="IPR010605">
    <property type="entry name" value="DUF1191"/>
</dbReference>
<keyword evidence="2" id="KW-0732">Signal</keyword>
<evidence type="ECO:0000256" key="1">
    <source>
        <dbReference type="SAM" id="Phobius"/>
    </source>
</evidence>
<dbReference type="AlphaFoldDB" id="A0A7C8ZGD4"/>
<organism evidence="3">
    <name type="scientific">Opuntia streptacantha</name>
    <name type="common">Prickly pear cactus</name>
    <name type="synonym">Opuntia cardona</name>
    <dbReference type="NCBI Taxonomy" id="393608"/>
    <lineage>
        <taxon>Eukaryota</taxon>
        <taxon>Viridiplantae</taxon>
        <taxon>Streptophyta</taxon>
        <taxon>Embryophyta</taxon>
        <taxon>Tracheophyta</taxon>
        <taxon>Spermatophyta</taxon>
        <taxon>Magnoliopsida</taxon>
        <taxon>eudicotyledons</taxon>
        <taxon>Gunneridae</taxon>
        <taxon>Pentapetalae</taxon>
        <taxon>Caryophyllales</taxon>
        <taxon>Cactineae</taxon>
        <taxon>Cactaceae</taxon>
        <taxon>Opuntioideae</taxon>
        <taxon>Opuntia</taxon>
    </lineage>
</organism>
<feature type="signal peptide" evidence="2">
    <location>
        <begin position="1"/>
        <end position="20"/>
    </location>
</feature>
<dbReference type="EMBL" id="GISG01129013">
    <property type="protein sequence ID" value="MBA4642558.1"/>
    <property type="molecule type" value="Transcribed_RNA"/>
</dbReference>
<protein>
    <submittedName>
        <fullName evidence="3">Uncharacterized protein</fullName>
    </submittedName>
</protein>
<keyword evidence="1" id="KW-1133">Transmembrane helix</keyword>